<dbReference type="PROSITE" id="PS51257">
    <property type="entry name" value="PROKAR_LIPOPROTEIN"/>
    <property type="match status" value="1"/>
</dbReference>
<gene>
    <name evidence="2" type="ORF">VB264_12050</name>
</gene>
<name>A0ABU5QN71_9BACT</name>
<feature type="signal peptide" evidence="1">
    <location>
        <begin position="1"/>
        <end position="21"/>
    </location>
</feature>
<accession>A0ABU5QN71</accession>
<keyword evidence="1" id="KW-0732">Signal</keyword>
<dbReference type="EMBL" id="JAYFUL010000017">
    <property type="protein sequence ID" value="MEA5258518.1"/>
    <property type="molecule type" value="Genomic_DNA"/>
</dbReference>
<evidence type="ECO:0008006" key="4">
    <source>
        <dbReference type="Google" id="ProtNLM"/>
    </source>
</evidence>
<reference evidence="2 3" key="1">
    <citation type="submission" date="2023-12" db="EMBL/GenBank/DDBJ databases">
        <title>Novel species of the genus Arcicella isolated from rivers.</title>
        <authorList>
            <person name="Lu H."/>
        </authorList>
    </citation>
    <scope>NUCLEOTIDE SEQUENCE [LARGE SCALE GENOMIC DNA]</scope>
    <source>
        <strain evidence="2 3">LMG 21963</strain>
    </source>
</reference>
<evidence type="ECO:0000313" key="2">
    <source>
        <dbReference type="EMBL" id="MEA5258518.1"/>
    </source>
</evidence>
<dbReference type="RefSeq" id="WP_323249675.1">
    <property type="nucleotide sequence ID" value="NZ_JAYFUL010000017.1"/>
</dbReference>
<evidence type="ECO:0000256" key="1">
    <source>
        <dbReference type="SAM" id="SignalP"/>
    </source>
</evidence>
<organism evidence="2 3">
    <name type="scientific">Arcicella aquatica</name>
    <dbReference type="NCBI Taxonomy" id="217141"/>
    <lineage>
        <taxon>Bacteria</taxon>
        <taxon>Pseudomonadati</taxon>
        <taxon>Bacteroidota</taxon>
        <taxon>Cytophagia</taxon>
        <taxon>Cytophagales</taxon>
        <taxon>Flectobacillaceae</taxon>
        <taxon>Arcicella</taxon>
    </lineage>
</organism>
<evidence type="ECO:0000313" key="3">
    <source>
        <dbReference type="Proteomes" id="UP001304671"/>
    </source>
</evidence>
<keyword evidence="3" id="KW-1185">Reference proteome</keyword>
<dbReference type="Proteomes" id="UP001304671">
    <property type="component" value="Unassembled WGS sequence"/>
</dbReference>
<comment type="caution">
    <text evidence="2">The sequence shown here is derived from an EMBL/GenBank/DDBJ whole genome shotgun (WGS) entry which is preliminary data.</text>
</comment>
<sequence>MKKTVLLFILFVITFSISSCDSDKCGCTYPAELNFLKSWRLIYTDVNGKQVPSDNKEIITFDSFNKRIPVYKKEIDDVVVEQTVVDAIKETSDRDEVVVTMTLDNIAYKQKLKLVYIAGQTQTLVATPKVKASENFGNYILHYELYQP</sequence>
<feature type="chain" id="PRO_5047180576" description="Lipocalin-like protein" evidence="1">
    <location>
        <begin position="22"/>
        <end position="148"/>
    </location>
</feature>
<protein>
    <recommendedName>
        <fullName evidence="4">Lipocalin-like protein</fullName>
    </recommendedName>
</protein>
<proteinExistence type="predicted"/>